<feature type="domain" description="MH1" evidence="5">
    <location>
        <begin position="1"/>
        <end position="94"/>
    </location>
</feature>
<dbReference type="SMART" id="SM00523">
    <property type="entry name" value="DWA"/>
    <property type="match status" value="1"/>
</dbReference>
<keyword evidence="3" id="KW-0804">Transcription</keyword>
<evidence type="ECO:0000259" key="5">
    <source>
        <dbReference type="PROSITE" id="PS51075"/>
    </source>
</evidence>
<evidence type="ECO:0000313" key="7">
    <source>
        <dbReference type="Proteomes" id="UP001153954"/>
    </source>
</evidence>
<dbReference type="InterPro" id="IPR036578">
    <property type="entry name" value="SMAD_MH1_sf"/>
</dbReference>
<evidence type="ECO:0000256" key="3">
    <source>
        <dbReference type="ARBA" id="ARBA00023163"/>
    </source>
</evidence>
<dbReference type="GO" id="GO:0005737">
    <property type="term" value="C:cytoplasm"/>
    <property type="evidence" value="ECO:0007669"/>
    <property type="project" value="InterPro"/>
</dbReference>
<dbReference type="InterPro" id="IPR013019">
    <property type="entry name" value="MAD_homology_MH1"/>
</dbReference>
<dbReference type="Pfam" id="PF03165">
    <property type="entry name" value="MH1"/>
    <property type="match status" value="1"/>
</dbReference>
<dbReference type="EMBL" id="CAKOGL010000004">
    <property type="protein sequence ID" value="CAH2085955.1"/>
    <property type="molecule type" value="Genomic_DNA"/>
</dbReference>
<dbReference type="AlphaFoldDB" id="A0AAU9TMS5"/>
<evidence type="ECO:0000256" key="4">
    <source>
        <dbReference type="ARBA" id="ARBA00023242"/>
    </source>
</evidence>
<dbReference type="Gene3D" id="3.90.520.10">
    <property type="entry name" value="SMAD MH1 domain"/>
    <property type="match status" value="1"/>
</dbReference>
<evidence type="ECO:0000256" key="1">
    <source>
        <dbReference type="ARBA" id="ARBA00004123"/>
    </source>
</evidence>
<organism evidence="6 7">
    <name type="scientific">Euphydryas editha</name>
    <name type="common">Edith's checkerspot</name>
    <dbReference type="NCBI Taxonomy" id="104508"/>
    <lineage>
        <taxon>Eukaryota</taxon>
        <taxon>Metazoa</taxon>
        <taxon>Ecdysozoa</taxon>
        <taxon>Arthropoda</taxon>
        <taxon>Hexapoda</taxon>
        <taxon>Insecta</taxon>
        <taxon>Pterygota</taxon>
        <taxon>Neoptera</taxon>
        <taxon>Endopterygota</taxon>
        <taxon>Lepidoptera</taxon>
        <taxon>Glossata</taxon>
        <taxon>Ditrysia</taxon>
        <taxon>Papilionoidea</taxon>
        <taxon>Nymphalidae</taxon>
        <taxon>Nymphalinae</taxon>
        <taxon>Euphydryas</taxon>
    </lineage>
</organism>
<evidence type="ECO:0000313" key="6">
    <source>
        <dbReference type="EMBL" id="CAH2085955.1"/>
    </source>
</evidence>
<comment type="subcellular location">
    <subcellularLocation>
        <location evidence="1">Nucleus</location>
    </subcellularLocation>
</comment>
<accession>A0AAU9TMS5</accession>
<keyword evidence="4" id="KW-0539">Nucleus</keyword>
<reference evidence="6" key="1">
    <citation type="submission" date="2022-03" db="EMBL/GenBank/DDBJ databases">
        <authorList>
            <person name="Tunstrom K."/>
        </authorList>
    </citation>
    <scope>NUCLEOTIDE SEQUENCE</scope>
</reference>
<protein>
    <recommendedName>
        <fullName evidence="5">MH1 domain-containing protein</fullName>
    </recommendedName>
</protein>
<keyword evidence="7" id="KW-1185">Reference proteome</keyword>
<dbReference type="GO" id="GO:0005667">
    <property type="term" value="C:transcription regulator complex"/>
    <property type="evidence" value="ECO:0007669"/>
    <property type="project" value="InterPro"/>
</dbReference>
<gene>
    <name evidence="6" type="ORF">EEDITHA_LOCUS2386</name>
</gene>
<name>A0AAU9TMS5_EUPED</name>
<dbReference type="Proteomes" id="UP001153954">
    <property type="component" value="Unassembled WGS sequence"/>
</dbReference>
<dbReference type="InterPro" id="IPR003619">
    <property type="entry name" value="MAD_homology1_Dwarfin-type"/>
</dbReference>
<dbReference type="PROSITE" id="PS51075">
    <property type="entry name" value="MH1"/>
    <property type="match status" value="1"/>
</dbReference>
<dbReference type="GO" id="GO:0006355">
    <property type="term" value="P:regulation of DNA-templated transcription"/>
    <property type="evidence" value="ECO:0007669"/>
    <property type="project" value="InterPro"/>
</dbReference>
<dbReference type="GO" id="GO:0008033">
    <property type="term" value="P:tRNA processing"/>
    <property type="evidence" value="ECO:0007669"/>
    <property type="project" value="InterPro"/>
</dbReference>
<dbReference type="GO" id="GO:0005634">
    <property type="term" value="C:nucleus"/>
    <property type="evidence" value="ECO:0007669"/>
    <property type="project" value="UniProtKB-SubCell"/>
</dbReference>
<comment type="caution">
    <text evidence="6">The sequence shown here is derived from an EMBL/GenBank/DDBJ whole genome shotgun (WGS) entry which is preliminary data.</text>
</comment>
<dbReference type="GO" id="GO:0005524">
    <property type="term" value="F:ATP binding"/>
    <property type="evidence" value="ECO:0007669"/>
    <property type="project" value="InterPro"/>
</dbReference>
<keyword evidence="2" id="KW-0805">Transcription regulation</keyword>
<sequence>MFRRRALRRRLAAGGAPPVSDEQLRRLARALDAGPSGAPCVPGPAGPALRLAIVQAFRYPDLRDLSELRRLPHCSDQQCCNPYHYSRLCEPGSRSAPRRRVVGVGEVCNEHLICRGEGHSFAITRQGHGAGAAVPRRPARAAR</sequence>
<dbReference type="Pfam" id="PF09179">
    <property type="entry name" value="TilS"/>
    <property type="match status" value="1"/>
</dbReference>
<dbReference type="SUPFAM" id="SSF56366">
    <property type="entry name" value="SMAD MH1 domain"/>
    <property type="match status" value="1"/>
</dbReference>
<dbReference type="GO" id="GO:0016879">
    <property type="term" value="F:ligase activity, forming carbon-nitrogen bonds"/>
    <property type="evidence" value="ECO:0007669"/>
    <property type="project" value="InterPro"/>
</dbReference>
<proteinExistence type="predicted"/>
<evidence type="ECO:0000256" key="2">
    <source>
        <dbReference type="ARBA" id="ARBA00023015"/>
    </source>
</evidence>
<dbReference type="InterPro" id="IPR015262">
    <property type="entry name" value="tRNA_Ile_lys_synt_subst-bd"/>
</dbReference>